<comment type="cofactor">
    <cofactor evidence="1">
        <name>[4Fe-4S] cluster</name>
        <dbReference type="ChEBI" id="CHEBI:49883"/>
    </cofactor>
</comment>
<dbReference type="GO" id="GO:0051539">
    <property type="term" value="F:4 iron, 4 sulfur cluster binding"/>
    <property type="evidence" value="ECO:0007669"/>
    <property type="project" value="UniProtKB-KW"/>
</dbReference>
<dbReference type="AlphaFoldDB" id="A0A1F4RX65"/>
<organism evidence="7 8">
    <name type="scientific">candidate division WOR-1 bacterium RIFOXYB2_FULL_36_35</name>
    <dbReference type="NCBI Taxonomy" id="1802578"/>
    <lineage>
        <taxon>Bacteria</taxon>
        <taxon>Bacillati</taxon>
        <taxon>Saganbacteria</taxon>
    </lineage>
</organism>
<dbReference type="PROSITE" id="PS51918">
    <property type="entry name" value="RADICAL_SAM"/>
    <property type="match status" value="1"/>
</dbReference>
<keyword evidence="4" id="KW-0408">Iron</keyword>
<comment type="caution">
    <text evidence="7">The sequence shown here is derived from an EMBL/GenBank/DDBJ whole genome shotgun (WGS) entry which is preliminary data.</text>
</comment>
<accession>A0A1F4RX65</accession>
<dbReference type="Gene3D" id="3.30.750.210">
    <property type="match status" value="1"/>
</dbReference>
<dbReference type="Gene3D" id="3.40.50.280">
    <property type="entry name" value="Cobalamin-binding domain"/>
    <property type="match status" value="1"/>
</dbReference>
<proteinExistence type="predicted"/>
<dbReference type="SFLD" id="SFLDG01082">
    <property type="entry name" value="B12-binding_domain_containing"/>
    <property type="match status" value="1"/>
</dbReference>
<dbReference type="SMART" id="SM00729">
    <property type="entry name" value="Elp3"/>
    <property type="match status" value="1"/>
</dbReference>
<dbReference type="GO" id="GO:0003824">
    <property type="term" value="F:catalytic activity"/>
    <property type="evidence" value="ECO:0007669"/>
    <property type="project" value="InterPro"/>
</dbReference>
<protein>
    <recommendedName>
        <fullName evidence="6">Radical SAM core domain-containing protein</fullName>
    </recommendedName>
</protein>
<feature type="domain" description="Radical SAM core" evidence="6">
    <location>
        <begin position="255"/>
        <end position="477"/>
    </location>
</feature>
<keyword evidence="2" id="KW-0949">S-adenosyl-L-methionine</keyword>
<dbReference type="SUPFAM" id="SSF102114">
    <property type="entry name" value="Radical SAM enzymes"/>
    <property type="match status" value="1"/>
</dbReference>
<evidence type="ECO:0000256" key="1">
    <source>
        <dbReference type="ARBA" id="ARBA00001966"/>
    </source>
</evidence>
<evidence type="ECO:0000259" key="6">
    <source>
        <dbReference type="PROSITE" id="PS51918"/>
    </source>
</evidence>
<dbReference type="InterPro" id="IPR006638">
    <property type="entry name" value="Elp3/MiaA/NifB-like_rSAM"/>
</dbReference>
<evidence type="ECO:0000313" key="7">
    <source>
        <dbReference type="EMBL" id="OGC12776.1"/>
    </source>
</evidence>
<dbReference type="PANTHER" id="PTHR43409">
    <property type="entry name" value="ANAEROBIC MAGNESIUM-PROTOPORPHYRIN IX MONOMETHYL ESTER CYCLASE-RELATED"/>
    <property type="match status" value="1"/>
</dbReference>
<evidence type="ECO:0000313" key="8">
    <source>
        <dbReference type="Proteomes" id="UP000177905"/>
    </source>
</evidence>
<evidence type="ECO:0000256" key="4">
    <source>
        <dbReference type="ARBA" id="ARBA00023004"/>
    </source>
</evidence>
<keyword evidence="3" id="KW-0479">Metal-binding</keyword>
<gene>
    <name evidence="7" type="ORF">A2290_01980</name>
</gene>
<dbReference type="InterPro" id="IPR034466">
    <property type="entry name" value="Methyltransferase_Class_B"/>
</dbReference>
<dbReference type="EMBL" id="MEUA01000066">
    <property type="protein sequence ID" value="OGC12776.1"/>
    <property type="molecule type" value="Genomic_DNA"/>
</dbReference>
<dbReference type="SFLD" id="SFLDS00029">
    <property type="entry name" value="Radical_SAM"/>
    <property type="match status" value="1"/>
</dbReference>
<dbReference type="InterPro" id="IPR058240">
    <property type="entry name" value="rSAM_sf"/>
</dbReference>
<dbReference type="Proteomes" id="UP000177905">
    <property type="component" value="Unassembled WGS sequence"/>
</dbReference>
<name>A0A1F4RX65_UNCSA</name>
<keyword evidence="5" id="KW-0411">Iron-sulfur</keyword>
<dbReference type="CDD" id="cd01335">
    <property type="entry name" value="Radical_SAM"/>
    <property type="match status" value="1"/>
</dbReference>
<dbReference type="Pfam" id="PF04055">
    <property type="entry name" value="Radical_SAM"/>
    <property type="match status" value="1"/>
</dbReference>
<sequence>MKTYNNRATCFLISYPGYPFSPTSFMPDNGLASLAGNLHDAGHKARILDYGTTDLMRRLVPYKINQKLTAILHGIEELTREKKEKGSLSTRNAIKLAWYFSQLKMFSHKLEKVRVKTEIEIAQEISAQVNQAENPFIGFKLWNGDGYSGSVRIAEELKRILPHVSIFAGGPQVKFFKDFIFGETKVFDALAIGDGEATIVPLAEASLSTHPLSDVPNIFYRSTEGTPLYTSTRNIFNLNELPFPIYDPGVYSSMEGDQKINMIVVEDRRGCDNACNFCAHPSISGRNPRTKTPQRIVDEFEYSQKKYGISNFRLGGSSTPGKSLTEIAEEIMRRDLHLNFTAFMRAKDADTTTFSNLKEAGLYSLFIGIESGSQGILDAMNKKVSKERIAEVIGAGKRAGIFMVGSLIYPAPFDTADTRAETVSFLTETQPDSIPLQFLGVYPGTEYARHPERYNIEMLYPSTMDKMLASLGLKPKPKFNDPEILRYLLEYKIRLLFPPRYWDPLPWKVNGLSYKQFAAEAQKLYEELKQKEFLMSLTDPEALMAHLTGVTAKGLYNQTFFDLFTGNWRGMEDLIKKVNHANK</sequence>
<dbReference type="InterPro" id="IPR007197">
    <property type="entry name" value="rSAM"/>
</dbReference>
<dbReference type="Gene3D" id="3.30.750.200">
    <property type="match status" value="1"/>
</dbReference>
<reference evidence="7 8" key="1">
    <citation type="journal article" date="2016" name="Nat. Commun.">
        <title>Thousands of microbial genomes shed light on interconnected biogeochemical processes in an aquifer system.</title>
        <authorList>
            <person name="Anantharaman K."/>
            <person name="Brown C.T."/>
            <person name="Hug L.A."/>
            <person name="Sharon I."/>
            <person name="Castelle C.J."/>
            <person name="Probst A.J."/>
            <person name="Thomas B.C."/>
            <person name="Singh A."/>
            <person name="Wilkins M.J."/>
            <person name="Karaoz U."/>
            <person name="Brodie E.L."/>
            <person name="Williams K.H."/>
            <person name="Hubbard S.S."/>
            <person name="Banfield J.F."/>
        </authorList>
    </citation>
    <scope>NUCLEOTIDE SEQUENCE [LARGE SCALE GENOMIC DNA]</scope>
</reference>
<dbReference type="GO" id="GO:0046872">
    <property type="term" value="F:metal ion binding"/>
    <property type="evidence" value="ECO:0007669"/>
    <property type="project" value="UniProtKB-KW"/>
</dbReference>
<evidence type="ECO:0000256" key="5">
    <source>
        <dbReference type="ARBA" id="ARBA00023014"/>
    </source>
</evidence>
<dbReference type="InterPro" id="IPR051198">
    <property type="entry name" value="BchE-like"/>
</dbReference>
<evidence type="ECO:0000256" key="2">
    <source>
        <dbReference type="ARBA" id="ARBA00022691"/>
    </source>
</evidence>
<evidence type="ECO:0000256" key="3">
    <source>
        <dbReference type="ARBA" id="ARBA00022723"/>
    </source>
</evidence>
<dbReference type="SFLD" id="SFLDG01123">
    <property type="entry name" value="methyltransferase_(Class_B)"/>
    <property type="match status" value="1"/>
</dbReference>